<feature type="compositionally biased region" description="Low complexity" evidence="1">
    <location>
        <begin position="585"/>
        <end position="596"/>
    </location>
</feature>
<keyword evidence="2" id="KW-0732">Signal</keyword>
<feature type="domain" description="SLH" evidence="3">
    <location>
        <begin position="720"/>
        <end position="781"/>
    </location>
</feature>
<feature type="region of interest" description="Disordered" evidence="1">
    <location>
        <begin position="560"/>
        <end position="601"/>
    </location>
</feature>
<dbReference type="InterPro" id="IPR011048">
    <property type="entry name" value="Haem_d1_sf"/>
</dbReference>
<accession>A0A2Z5R0T1</accession>
<evidence type="ECO:0000256" key="1">
    <source>
        <dbReference type="SAM" id="MobiDB-lite"/>
    </source>
</evidence>
<keyword evidence="5" id="KW-1185">Reference proteome</keyword>
<dbReference type="GeneID" id="93862890"/>
<dbReference type="PANTHER" id="PTHR43308">
    <property type="entry name" value="OUTER MEMBRANE PROTEIN ALPHA-RELATED"/>
    <property type="match status" value="1"/>
</dbReference>
<feature type="signal peptide" evidence="2">
    <location>
        <begin position="1"/>
        <end position="34"/>
    </location>
</feature>
<dbReference type="InterPro" id="IPR051465">
    <property type="entry name" value="Cell_Envelope_Struct_Comp"/>
</dbReference>
<gene>
    <name evidence="4" type="ORF">RA11412_2096</name>
</gene>
<proteinExistence type="predicted"/>
<dbReference type="RefSeq" id="WP_236588873.1">
    <property type="nucleotide sequence ID" value="NZ_CP068102.1"/>
</dbReference>
<feature type="region of interest" description="Disordered" evidence="1">
    <location>
        <begin position="400"/>
        <end position="422"/>
    </location>
</feature>
<evidence type="ECO:0000256" key="2">
    <source>
        <dbReference type="SAM" id="SignalP"/>
    </source>
</evidence>
<feature type="chain" id="PRO_5016381906" evidence="2">
    <location>
        <begin position="35"/>
        <end position="902"/>
    </location>
</feature>
<reference evidence="4 5" key="1">
    <citation type="submission" date="2016-10" db="EMBL/GenBank/DDBJ databases">
        <title>Genome sequence of Rothia aeria strain JCM11412.</title>
        <authorList>
            <person name="Nambu T."/>
        </authorList>
    </citation>
    <scope>NUCLEOTIDE SEQUENCE [LARGE SCALE GENOMIC DNA]</scope>
    <source>
        <strain evidence="4 5">JCM 11412</strain>
    </source>
</reference>
<dbReference type="KEGG" id="raj:RA11412_2096"/>
<evidence type="ECO:0000259" key="3">
    <source>
        <dbReference type="PROSITE" id="PS51272"/>
    </source>
</evidence>
<feature type="compositionally biased region" description="Polar residues" evidence="1">
    <location>
        <begin position="573"/>
        <end position="584"/>
    </location>
</feature>
<dbReference type="InterPro" id="IPR015943">
    <property type="entry name" value="WD40/YVTN_repeat-like_dom_sf"/>
</dbReference>
<dbReference type="Gene3D" id="2.130.10.10">
    <property type="entry name" value="YVTN repeat-like/Quinoprotein amine dehydrogenase"/>
    <property type="match status" value="1"/>
</dbReference>
<dbReference type="Proteomes" id="UP000250241">
    <property type="component" value="Chromosome"/>
</dbReference>
<dbReference type="Pfam" id="PF00395">
    <property type="entry name" value="SLH"/>
    <property type="match status" value="3"/>
</dbReference>
<feature type="compositionally biased region" description="Basic and acidic residues" evidence="1">
    <location>
        <begin position="409"/>
        <end position="419"/>
    </location>
</feature>
<name>A0A2Z5R0T1_9MICC</name>
<protein>
    <submittedName>
        <fullName evidence="4">Glycerol-3-phosphate ABC transporter</fullName>
    </submittedName>
</protein>
<dbReference type="EMBL" id="AP017895">
    <property type="protein sequence ID" value="BAV88395.1"/>
    <property type="molecule type" value="Genomic_DNA"/>
</dbReference>
<dbReference type="InterPro" id="IPR001119">
    <property type="entry name" value="SLH_dom"/>
</dbReference>
<evidence type="ECO:0000313" key="5">
    <source>
        <dbReference type="Proteomes" id="UP000250241"/>
    </source>
</evidence>
<sequence length="902" mass="95895">MTYSHKSPMHKLLASAGAVSIVAASFAAVPASFAAENPPAAAAENNDSCRHVAATATSYQGLPGEYQLAYSNGNLYTTFANGRPPILTGGIGVWHENAAGPSLTQVLQPSTVDFTPRGANAPTGKQVAAPYGIAVDEANGTIWVTQTRSDAVSVYDINTKQLVWSSYNEANPSEGAVKHPREVKVDAASGRAFVSGSGGVTVFDLKTHEVIKKIAFTNNGEEDIAMNMELDSSGGKLYVPAMGAGTLNVINTGTLENEKTITLHKDVDSAALRPSDVTIDKSLQEIYVSSQGEMDRQSGVSKGNAGVTVYDLNTGEYKKSIQFGKQTLSITADEKNDLVYATDFATGKVGVIDARTGTVSAEVNAGKNGANDVLVTPEGTAYAVTRDAYAEGIKTDYTIDPKTGQYRESTTEPKGKDGAESPINANSLVKINTTVTEKPAAKPDQGEQVTAAADDGATASVQKVVQEKGKLTITGKAFKDKEGGPSKIAVKFDGGATPVEGKGHIFVDADADGNFSATISVPEQWTAGSKHSITLLTGSGNRKDPIRSLTLDVNVEAAGGNQDKDTCAPAETAQVTPTKSTNEVTYPKGTPTTPTKQADPKIQASKTELDTAADNNELQVNGSGFYGHITSKGVRVGVYEADASGKPMGESIVDEKLINASDVNDGRFSVTLNIPGSKLDASKKYVAVAATVSAEAGMHAETPLTVKPADQKPDVKPIPNTPLYKDVNQDTAFYAEIQWLGSQNITTGYPDGTFRPGQNVERAAMAAYFYRMAGSPEVTLPKESPFKDVDPSFPFYKEIVWMHQRGITTGYWDGTFRPHDPVNRDAMAAFFYRYAGAPGYTAPVNSPFNDVQNGDAFYQEITWLKQQGITKGWSDGTYRPGEPIHRDAMAAFIHRYSAIVKK</sequence>
<dbReference type="SUPFAM" id="SSF51004">
    <property type="entry name" value="C-terminal (heme d1) domain of cytochrome cd1-nitrite reductase"/>
    <property type="match status" value="1"/>
</dbReference>
<feature type="domain" description="SLH" evidence="3">
    <location>
        <begin position="782"/>
        <end position="845"/>
    </location>
</feature>
<feature type="domain" description="SLH" evidence="3">
    <location>
        <begin position="847"/>
        <end position="902"/>
    </location>
</feature>
<organism evidence="4 5">
    <name type="scientific">Rothia aeria</name>
    <dbReference type="NCBI Taxonomy" id="172042"/>
    <lineage>
        <taxon>Bacteria</taxon>
        <taxon>Bacillati</taxon>
        <taxon>Actinomycetota</taxon>
        <taxon>Actinomycetes</taxon>
        <taxon>Micrococcales</taxon>
        <taxon>Micrococcaceae</taxon>
        <taxon>Rothia</taxon>
    </lineage>
</organism>
<dbReference type="PROSITE" id="PS51272">
    <property type="entry name" value="SLH"/>
    <property type="match status" value="3"/>
</dbReference>
<dbReference type="AlphaFoldDB" id="A0A2Z5R0T1"/>
<evidence type="ECO:0000313" key="4">
    <source>
        <dbReference type="EMBL" id="BAV88395.1"/>
    </source>
</evidence>